<keyword evidence="9 11" id="KW-0150">Chloroplast</keyword>
<dbReference type="Pfam" id="PF05758">
    <property type="entry name" value="Ycf1"/>
    <property type="match status" value="2"/>
</dbReference>
<dbReference type="PANTHER" id="PTHR33163">
    <property type="entry name" value="PROTEIN TIC 214-RELATED"/>
    <property type="match status" value="1"/>
</dbReference>
<keyword evidence="9" id="KW-0472">Membrane</keyword>
<evidence type="ECO:0000256" key="7">
    <source>
        <dbReference type="ARBA" id="ARBA00022989"/>
    </source>
</evidence>
<comment type="similarity">
    <text evidence="2 9">Belongs to the TIC214 family.</text>
</comment>
<feature type="transmembrane region" description="Helical" evidence="9">
    <location>
        <begin position="127"/>
        <end position="147"/>
    </location>
</feature>
<evidence type="ECO:0000256" key="5">
    <source>
        <dbReference type="ARBA" id="ARBA00022692"/>
    </source>
</evidence>
<reference evidence="11" key="1">
    <citation type="journal article" date="2014" name="Am. J. Bot.">
        <title>Comparative analysis of complete chloroplast genome sequence and inversion variation in Lasthenia burkei (Madieae, Asteraceae).</title>
        <authorList>
            <person name="Walker J.F."/>
            <person name="Zanis M.J."/>
            <person name="Emery N.C."/>
        </authorList>
    </citation>
    <scope>NUCLEOTIDE SEQUENCE</scope>
</reference>
<accession>A0A0A0URA5</accession>
<evidence type="ECO:0000256" key="8">
    <source>
        <dbReference type="ARBA" id="ARBA00029978"/>
    </source>
</evidence>
<dbReference type="GO" id="GO:0015031">
    <property type="term" value="P:protein transport"/>
    <property type="evidence" value="ECO:0007669"/>
    <property type="project" value="UniProtKB-KW"/>
</dbReference>
<sequence>MILKSFLLGNLVSLCMKIINSVVVVGLYYGFLTTFSIGPSYLFLLRAHVMEEGEEGAEKKVSATTGFITGQLIMFISIYYAPLHLALGRPHTITVLALPYLLFHFFCNNHKHFFDYGSTTRNSMRNLSIQCVFLNNLIFQLLNHFILPSSMLARLVNIFMFRCNSKMLFVTSSFVGWIIGHILFMKWVGLILVWIRKNRSIRKYIRSNKYLVSELTNSMSMAGIFSIFLLVTCVYYLGRIPSPIFSKKLNKLDKMEEEEEEKLEEEQEFDNKKAADYMYGNQENLKFKILEKKQKDEEKYFFFFEKPILTFFFDYNRWNRPLRYIIKRNKNFKGSVRKEASQYFFYTCQSDGKQRISFTYPPSLSTFGEMIARRISLSTLEKLSPDELYAEWLYINKEKNNNLNNEFINRIEALETAFISLNILETKTRLSNVETKNKNNCLVKMYDPFLNGMYRGRMKKRFSSSIINENETSIENCTETVELNKIHDILLPYSNSTDNEHKIERSEKKKLKIDSNNRLKFSFNTILTTPKGEKKYIGINEIGKKPPRWSYKLINELEQYFKKRRKEQGIMQGLDHQLRTRKFKHIAFLTRSGQSFKKSNFKNYNLYRKFNRDSGFISYLEEPDFRRAVIKGSIRIQRRKMVIWGPSQGNPHSPLFLEKMEDFPFPISDLMKLFFNIRDWLGKKSEFEILDQQVKIKKNNQEDAIEFWENIPYAQKSRSVLLLAQSIFRRYIKLPLLIIAKNIGRFLLRQSPEWYEDFQDWNREIYLKCSYNGLQFSKTEFPKNWLREGFQIKILYPFHLKPWHRSKRRLSDRDRKKQENFDSCFLTVLGSETEYPFGPPRKTPSFFEPIFKDIDYKVEIRKFNFRVRGALKKIKKKEEKVFLFVKQILKELLKGKKIPLFIPREIYESNETKIEKDSINQLIRESLSQNRYKGLTNYSQVEEEMKHRIDRRNTLRNQIETKKRGGGTLKKNKNNSGESLPKIWKILKRKNIELIVQFFIEKIYIDIFLCIINMRRIALQLLMESTKKFVEKYIDKNETNQEKINKTKQNQIDFISTMTIKKAFYNLRNSKRKSHIFFDLSYLSQKYVFFKLSQTQVSNFNKLRSILQYNGPSFFLKNEIKDFFGRQGIFDSEVRRKKFPNYGMNPWKNWLRRHYQYDLSQITWSRLVPQKWRNAKKKGQPSQNQDLKKGYSYEKDPFFDYKKKQNSKVYLLPNKEDNCKKNYRYDRLSYKYIHSETKKKSYIYRSSSSLETNKKQENSTRNKEKIVNILKNIPIKNYLVKSDIIYMEKNTDRKYLGWKWNTNIRVEPNKDQIQIKDKIHNNGLFYLPIDSNFEINYKNILFYWMEISFDWMGMNEKFLILNRLISNPKFFLFPEFVILYHKYKKKPWFIPSNLLLFNLNINPNFSENQNIKGKQEEDEFFFFFSPSNSKQYFELKTQNNIEESFLESIEKLKIFLKGDFPLQLRWTGRFNQLNQKMMNNIQIYGLLVSLINVRKITISYIQRKEMNLDIMRRRLNLTQLTKKGILIMEPARLSVKNDGQFFIYQIIGISLVHKSKHQSRNPKNVVNNHFDFDESIPRHKTLNRDKNNSDLLVPEKILSSRRGRELRILISFNLKNQNNAHRNQFFCKENKIKNWSQFLDESEIFDRKKNELIKLKFFFWPNYRLEDLACMNRYWFDTNNGSRFSMLRIYMYP</sequence>
<proteinExistence type="inferred from homology"/>
<keyword evidence="10" id="KW-0175">Coiled coil</keyword>
<protein>
    <recommendedName>
        <fullName evidence="4 9">Protein TIC 214</fullName>
    </recommendedName>
    <alternativeName>
        <fullName evidence="8 9">Translocon at the inner envelope membrane of chloroplasts 214</fullName>
    </alternativeName>
</protein>
<name>A0A0A0URA5_9ASTR</name>
<gene>
    <name evidence="11" type="primary">ycf1</name>
    <name evidence="9" type="synonym">TIC214</name>
</gene>
<evidence type="ECO:0000256" key="10">
    <source>
        <dbReference type="SAM" id="Coils"/>
    </source>
</evidence>
<keyword evidence="9" id="KW-1001">Plastid inner membrane</keyword>
<evidence type="ECO:0000256" key="3">
    <source>
        <dbReference type="ARBA" id="ARBA00011510"/>
    </source>
</evidence>
<evidence type="ECO:0000256" key="9">
    <source>
        <dbReference type="RuleBase" id="RU364085"/>
    </source>
</evidence>
<comment type="subcellular location">
    <subcellularLocation>
        <location evidence="1">Plastid membrane</location>
        <topology evidence="1">Multi-pass membrane protein</topology>
    </subcellularLocation>
    <subcellularLocation>
        <location evidence="9">Plastid</location>
        <location evidence="9">Chloroplast inner membrane</location>
    </subcellularLocation>
</comment>
<geneLocation type="chloroplast" evidence="11"/>
<evidence type="ECO:0000256" key="1">
    <source>
        <dbReference type="ARBA" id="ARBA00004446"/>
    </source>
</evidence>
<feature type="transmembrane region" description="Helical" evidence="9">
    <location>
        <begin position="87"/>
        <end position="106"/>
    </location>
</feature>
<organism evidence="11">
    <name type="scientific">Lasthenia burkei</name>
    <dbReference type="NCBI Taxonomy" id="149439"/>
    <lineage>
        <taxon>Eukaryota</taxon>
        <taxon>Viridiplantae</taxon>
        <taxon>Streptophyta</taxon>
        <taxon>Embryophyta</taxon>
        <taxon>Tracheophyta</taxon>
        <taxon>Spermatophyta</taxon>
        <taxon>Magnoliopsida</taxon>
        <taxon>eudicotyledons</taxon>
        <taxon>Gunneridae</taxon>
        <taxon>Pentapetalae</taxon>
        <taxon>asterids</taxon>
        <taxon>campanulids</taxon>
        <taxon>Asterales</taxon>
        <taxon>Asteraceae</taxon>
        <taxon>Asteroideae</taxon>
        <taxon>Heliantheae alliance</taxon>
        <taxon>Madieae</taxon>
        <taxon>Baeriinae</taxon>
        <taxon>Lasthenia</taxon>
    </lineage>
</organism>
<comment type="subunit">
    <text evidence="3 9">Part of the Tic complex.</text>
</comment>
<evidence type="ECO:0000313" key="11">
    <source>
        <dbReference type="EMBL" id="AIW51884.1"/>
    </source>
</evidence>
<dbReference type="GO" id="GO:0009706">
    <property type="term" value="C:chloroplast inner membrane"/>
    <property type="evidence" value="ECO:0007669"/>
    <property type="project" value="UniProtKB-SubCell"/>
</dbReference>
<feature type="coiled-coil region" evidence="10">
    <location>
        <begin position="245"/>
        <end position="275"/>
    </location>
</feature>
<evidence type="ECO:0000256" key="2">
    <source>
        <dbReference type="ARBA" id="ARBA00009956"/>
    </source>
</evidence>
<dbReference type="InterPro" id="IPR008896">
    <property type="entry name" value="TIC214"/>
</dbReference>
<feature type="transmembrane region" description="Helical" evidence="9">
    <location>
        <begin position="31"/>
        <end position="49"/>
    </location>
</feature>
<keyword evidence="5 9" id="KW-0812">Transmembrane</keyword>
<evidence type="ECO:0000256" key="6">
    <source>
        <dbReference type="ARBA" id="ARBA00022927"/>
    </source>
</evidence>
<comment type="function">
    <text evidence="9">Involved in protein precursor import into chloroplasts. May be part of an intermediate translocation complex acting as a protein-conducting channel at the inner envelope.</text>
</comment>
<feature type="transmembrane region" description="Helical" evidence="9">
    <location>
        <begin position="215"/>
        <end position="238"/>
    </location>
</feature>
<evidence type="ECO:0000256" key="4">
    <source>
        <dbReference type="ARBA" id="ARBA00016640"/>
    </source>
</evidence>
<keyword evidence="9" id="KW-0813">Transport</keyword>
<dbReference type="EMBL" id="KM360047">
    <property type="protein sequence ID" value="AIW51884.1"/>
    <property type="molecule type" value="Genomic_DNA"/>
</dbReference>
<keyword evidence="7 9" id="KW-1133">Transmembrane helix</keyword>
<feature type="transmembrane region" description="Helical" evidence="9">
    <location>
        <begin position="61"/>
        <end position="81"/>
    </location>
</feature>
<dbReference type="PANTHER" id="PTHR33163:SF40">
    <property type="entry name" value="PROTEIN TIC 214"/>
    <property type="match status" value="1"/>
</dbReference>
<keyword evidence="9 11" id="KW-0934">Plastid</keyword>
<feature type="transmembrane region" description="Helical" evidence="9">
    <location>
        <begin position="167"/>
        <end position="195"/>
    </location>
</feature>
<keyword evidence="6 9" id="KW-0653">Protein transport</keyword>